<dbReference type="PANTHER" id="PTHR46868:SF3">
    <property type="entry name" value="FCS-LIKE ZINC FINGER 11"/>
    <property type="match status" value="1"/>
</dbReference>
<organism evidence="6 7">
    <name type="scientific">Tetracentron sinense</name>
    <name type="common">Spur-leaf</name>
    <dbReference type="NCBI Taxonomy" id="13715"/>
    <lineage>
        <taxon>Eukaryota</taxon>
        <taxon>Viridiplantae</taxon>
        <taxon>Streptophyta</taxon>
        <taxon>Embryophyta</taxon>
        <taxon>Tracheophyta</taxon>
        <taxon>Spermatophyta</taxon>
        <taxon>Magnoliopsida</taxon>
        <taxon>Trochodendrales</taxon>
        <taxon>Trochodendraceae</taxon>
        <taxon>Tetracentron</taxon>
    </lineage>
</organism>
<keyword evidence="7" id="KW-1185">Reference proteome</keyword>
<dbReference type="OMA" id="KVTHIFC"/>
<dbReference type="Pfam" id="PF04570">
    <property type="entry name" value="zf-FLZ"/>
    <property type="match status" value="1"/>
</dbReference>
<sequence length="402" mass="44836">MLRKRSRSLQKDQYKDHLMPDSGSESCFQSYVLGQKQKSNSFFSIPGLFVGFSTKGLSDSDSVRSPTSPLDFWGFSNLGNPFRSPRSCHEGNPQRIWDCSKVGLGIVDALDDETKPSGTVLRSSESRNIPLGSQLKNIPNSPNYRYKSIDSFTTPNSLPKNYVISPDTQIQSPQLHLGSSDVVFETGETPLELGRSRSCLSDSGRFDPISSFENFWSEKRIPQMGSSLSIGRGRILDNSLGMKPSSLPMSTGSVHGFMGSLSATEIELSEDYTCVISHGPDRRTTHIFGDCILECHKNELDNCNIKEEQQTESPWVLNSSDISTQYPSDDFLSFCYSCKKKLEEGKDIYMYRGEKAFCSCSCRSQEILVEEEMEKTVNNSSENSPKSTHHEELFLTGMVVAT</sequence>
<dbReference type="InterPro" id="IPR044585">
    <property type="entry name" value="FLZ10/11"/>
</dbReference>
<comment type="similarity">
    <text evidence="1">Belongs to the FLZ family.</text>
</comment>
<dbReference type="Proteomes" id="UP000655225">
    <property type="component" value="Unassembled WGS sequence"/>
</dbReference>
<evidence type="ECO:0000256" key="2">
    <source>
        <dbReference type="ARBA" id="ARBA00022723"/>
    </source>
</evidence>
<dbReference type="AlphaFoldDB" id="A0A835DKL3"/>
<reference evidence="6 7" key="1">
    <citation type="submission" date="2020-04" db="EMBL/GenBank/DDBJ databases">
        <title>Plant Genome Project.</title>
        <authorList>
            <person name="Zhang R.-G."/>
        </authorList>
    </citation>
    <scope>NUCLEOTIDE SEQUENCE [LARGE SCALE GENOMIC DNA]</scope>
    <source>
        <strain evidence="6">YNK0</strain>
        <tissue evidence="6">Leaf</tissue>
    </source>
</reference>
<dbReference type="EMBL" id="JABCRI010000004">
    <property type="protein sequence ID" value="KAF8407026.1"/>
    <property type="molecule type" value="Genomic_DNA"/>
</dbReference>
<evidence type="ECO:0000313" key="6">
    <source>
        <dbReference type="EMBL" id="KAF8407026.1"/>
    </source>
</evidence>
<name>A0A835DKL3_TETSI</name>
<feature type="domain" description="FLZ-type" evidence="5">
    <location>
        <begin position="330"/>
        <end position="374"/>
    </location>
</feature>
<evidence type="ECO:0000256" key="3">
    <source>
        <dbReference type="PROSITE-ProRule" id="PRU01131"/>
    </source>
</evidence>
<evidence type="ECO:0000256" key="4">
    <source>
        <dbReference type="SAM" id="MobiDB-lite"/>
    </source>
</evidence>
<proteinExistence type="inferred from homology"/>
<dbReference type="OrthoDB" id="685855at2759"/>
<gene>
    <name evidence="6" type="ORF">HHK36_006150</name>
</gene>
<dbReference type="PANTHER" id="PTHR46868">
    <property type="entry name" value="FCS-LIKE ZINC FINGER 11"/>
    <property type="match status" value="1"/>
</dbReference>
<feature type="compositionally biased region" description="Basic and acidic residues" evidence="4">
    <location>
        <begin position="9"/>
        <end position="19"/>
    </location>
</feature>
<dbReference type="InterPro" id="IPR007650">
    <property type="entry name" value="Zf-FLZ_dom"/>
</dbReference>
<comment type="caution">
    <text evidence="6">The sequence shown here is derived from an EMBL/GenBank/DDBJ whole genome shotgun (WGS) entry which is preliminary data.</text>
</comment>
<evidence type="ECO:0000313" key="7">
    <source>
        <dbReference type="Proteomes" id="UP000655225"/>
    </source>
</evidence>
<feature type="region of interest" description="Disordered" evidence="4">
    <location>
        <begin position="1"/>
        <end position="21"/>
    </location>
</feature>
<dbReference type="PROSITE" id="PS51795">
    <property type="entry name" value="ZF_FLZ"/>
    <property type="match status" value="1"/>
</dbReference>
<protein>
    <recommendedName>
        <fullName evidence="5">FLZ-type domain-containing protein</fullName>
    </recommendedName>
</protein>
<feature type="zinc finger region" description="FLZ-type" evidence="3">
    <location>
        <begin position="330"/>
        <end position="374"/>
    </location>
</feature>
<evidence type="ECO:0000259" key="5">
    <source>
        <dbReference type="PROSITE" id="PS51795"/>
    </source>
</evidence>
<dbReference type="GO" id="GO:0046872">
    <property type="term" value="F:metal ion binding"/>
    <property type="evidence" value="ECO:0007669"/>
    <property type="project" value="UniProtKB-KW"/>
</dbReference>
<keyword evidence="2" id="KW-0479">Metal-binding</keyword>
<accession>A0A835DKL3</accession>
<evidence type="ECO:0000256" key="1">
    <source>
        <dbReference type="ARBA" id="ARBA00009374"/>
    </source>
</evidence>